<evidence type="ECO:0000313" key="2">
    <source>
        <dbReference type="Proteomes" id="UP001203069"/>
    </source>
</evidence>
<proteinExistence type="predicted"/>
<reference evidence="1 2" key="1">
    <citation type="submission" date="2022-02" db="EMBL/GenBank/DDBJ databases">
        <title>Description of Brenneria tiliae sp. nov. isolated from symptomatic Tilia x moltkei and Tilia x europaea trees in the UK.</title>
        <authorList>
            <person name="Kile H."/>
        </authorList>
    </citation>
    <scope>NUCLEOTIDE SEQUENCE [LARGE SCALE GENOMIC DNA]</scope>
    <source>
        <strain evidence="1 2">MC1SB4.1</strain>
    </source>
</reference>
<comment type="caution">
    <text evidence="1">The sequence shown here is derived from an EMBL/GenBank/DDBJ whole genome shotgun (WGS) entry which is preliminary data.</text>
</comment>
<sequence length="308" mass="35896">MAEGLKMFYARHERKNKKVIQVSEIRPEDRDALLCQFCDAKITWVDSYQRMGRTIPAHLRLWPKATHGSECKNRVKSAVKALVAQSQNIEDDKSIFAEDKTGYVFRMNMLIEASFDATKARKAHDEAIDPADKERKRIQYHRAEKKLTDYFNSAAGVAKIRARIEDSADKKELGELVKIAFHKNTISWNDFFFDEERYPILFKKADKIKHPVAIALTVKSIKKVKSDFISLKGEECHVPTGEELKDYFSPEITTNIENMFEHINPGDELIVVGWVKSSIREWKHITYKNITFRLSRKKQFSKINEEFY</sequence>
<accession>A0ABT0MSJ3</accession>
<dbReference type="Proteomes" id="UP001203069">
    <property type="component" value="Unassembled WGS sequence"/>
</dbReference>
<name>A0ABT0MSJ3_9GAMM</name>
<dbReference type="EMBL" id="JAKPBZ010000109">
    <property type="protein sequence ID" value="MCL2892824.1"/>
    <property type="molecule type" value="Genomic_DNA"/>
</dbReference>
<dbReference type="RefSeq" id="WP_249244424.1">
    <property type="nucleotide sequence ID" value="NZ_JAKPBZ010000109.1"/>
</dbReference>
<gene>
    <name evidence="1" type="ORF">MFP26_08980</name>
</gene>
<evidence type="ECO:0000313" key="1">
    <source>
        <dbReference type="EMBL" id="MCL2892824.1"/>
    </source>
</evidence>
<protein>
    <submittedName>
        <fullName evidence="1">Uncharacterized protein</fullName>
    </submittedName>
</protein>
<keyword evidence="2" id="KW-1185">Reference proteome</keyword>
<organism evidence="1 2">
    <name type="scientific">Brenneria tiliae</name>
    <dbReference type="NCBI Taxonomy" id="2914984"/>
    <lineage>
        <taxon>Bacteria</taxon>
        <taxon>Pseudomonadati</taxon>
        <taxon>Pseudomonadota</taxon>
        <taxon>Gammaproteobacteria</taxon>
        <taxon>Enterobacterales</taxon>
        <taxon>Pectobacteriaceae</taxon>
        <taxon>Brenneria</taxon>
    </lineage>
</organism>